<proteinExistence type="predicted"/>
<evidence type="ECO:0000313" key="2">
    <source>
        <dbReference type="EMBL" id="GAD68516.1"/>
    </source>
</evidence>
<dbReference type="Proteomes" id="UP000016570">
    <property type="component" value="Unassembled WGS sequence"/>
</dbReference>
<evidence type="ECO:0000256" key="1">
    <source>
        <dbReference type="SAM" id="SignalP"/>
    </source>
</evidence>
<gene>
    <name evidence="2" type="ORF">VPR01S_15_00340</name>
</gene>
<dbReference type="EMBL" id="BATJ01000015">
    <property type="protein sequence ID" value="GAD68516.1"/>
    <property type="molecule type" value="Genomic_DNA"/>
</dbReference>
<organism evidence="2 3">
    <name type="scientific">Vibrio proteolyticus NBRC 13287</name>
    <dbReference type="NCBI Taxonomy" id="1219065"/>
    <lineage>
        <taxon>Bacteria</taxon>
        <taxon>Pseudomonadati</taxon>
        <taxon>Pseudomonadota</taxon>
        <taxon>Gammaproteobacteria</taxon>
        <taxon>Vibrionales</taxon>
        <taxon>Vibrionaceae</taxon>
        <taxon>Vibrio</taxon>
    </lineage>
</organism>
<protein>
    <submittedName>
        <fullName evidence="2">Uncharacterized protein</fullName>
    </submittedName>
</protein>
<dbReference type="STRING" id="1219065.VPR01S_15_00340"/>
<feature type="chain" id="PRO_5004637149" evidence="1">
    <location>
        <begin position="24"/>
        <end position="129"/>
    </location>
</feature>
<keyword evidence="1" id="KW-0732">Signal</keyword>
<accession>U2ZL90</accession>
<comment type="caution">
    <text evidence="2">The sequence shown here is derived from an EMBL/GenBank/DDBJ whole genome shotgun (WGS) entry which is preliminary data.</text>
</comment>
<dbReference type="AlphaFoldDB" id="U2ZL90"/>
<keyword evidence="3" id="KW-1185">Reference proteome</keyword>
<dbReference type="eggNOG" id="ENOG5032JPP">
    <property type="taxonomic scope" value="Bacteria"/>
</dbReference>
<sequence length="129" mass="14739">MKINIKKSLILICFLFIPSHASAKYSISGVYSLLEPIDCTINIKISKDKFLANINSKKILGNVVLNNEKNNKYITFKGLKGSVPNVDIEAEYEDAMLYIQNYGNAMNEYTRFEECSEKYLILKKESPED</sequence>
<reference evidence="2 3" key="1">
    <citation type="submission" date="2013-09" db="EMBL/GenBank/DDBJ databases">
        <title>Whole genome shotgun sequence of Vibrio proteolyticus NBRC 13287.</title>
        <authorList>
            <person name="Isaki S."/>
            <person name="Hosoyama A."/>
            <person name="Numata M."/>
            <person name="Hashimoto M."/>
            <person name="Hosoyama Y."/>
            <person name="Tsuchikane K."/>
            <person name="Noguchi M."/>
            <person name="Hirakata S."/>
            <person name="Ichikawa N."/>
            <person name="Ohji S."/>
            <person name="Yamazoe A."/>
            <person name="Fujita N."/>
        </authorList>
    </citation>
    <scope>NUCLEOTIDE SEQUENCE [LARGE SCALE GENOMIC DNA]</scope>
    <source>
        <strain evidence="2 3">NBRC 13287</strain>
    </source>
</reference>
<feature type="signal peptide" evidence="1">
    <location>
        <begin position="1"/>
        <end position="23"/>
    </location>
</feature>
<dbReference type="RefSeq" id="WP_021706485.1">
    <property type="nucleotide sequence ID" value="NZ_BATJ01000015.1"/>
</dbReference>
<evidence type="ECO:0000313" key="3">
    <source>
        <dbReference type="Proteomes" id="UP000016570"/>
    </source>
</evidence>
<name>U2ZL90_VIBPR</name>